<dbReference type="InterPro" id="IPR005119">
    <property type="entry name" value="LysR_subst-bd"/>
</dbReference>
<dbReference type="PANTHER" id="PTHR30537:SF5">
    <property type="entry name" value="HTH-TYPE TRANSCRIPTIONAL ACTIVATOR TTDR-RELATED"/>
    <property type="match status" value="1"/>
</dbReference>
<evidence type="ECO:0000259" key="2">
    <source>
        <dbReference type="Pfam" id="PF03466"/>
    </source>
</evidence>
<proteinExistence type="inferred from homology"/>
<evidence type="ECO:0000256" key="1">
    <source>
        <dbReference type="ARBA" id="ARBA00009437"/>
    </source>
</evidence>
<comment type="similarity">
    <text evidence="1">Belongs to the LysR transcriptional regulatory family.</text>
</comment>
<dbReference type="EMBL" id="LAZR01008108">
    <property type="protein sequence ID" value="KKM80921.1"/>
    <property type="molecule type" value="Genomic_DNA"/>
</dbReference>
<name>A0A0F9L1I6_9ZZZZ</name>
<organism evidence="3">
    <name type="scientific">marine sediment metagenome</name>
    <dbReference type="NCBI Taxonomy" id="412755"/>
    <lineage>
        <taxon>unclassified sequences</taxon>
        <taxon>metagenomes</taxon>
        <taxon>ecological metagenomes</taxon>
    </lineage>
</organism>
<reference evidence="3" key="1">
    <citation type="journal article" date="2015" name="Nature">
        <title>Complex archaea that bridge the gap between prokaryotes and eukaryotes.</title>
        <authorList>
            <person name="Spang A."/>
            <person name="Saw J.H."/>
            <person name="Jorgensen S.L."/>
            <person name="Zaremba-Niedzwiedzka K."/>
            <person name="Martijn J."/>
            <person name="Lind A.E."/>
            <person name="van Eijk R."/>
            <person name="Schleper C."/>
            <person name="Guy L."/>
            <person name="Ettema T.J."/>
        </authorList>
    </citation>
    <scope>NUCLEOTIDE SEQUENCE</scope>
</reference>
<dbReference type="GO" id="GO:0043565">
    <property type="term" value="F:sequence-specific DNA binding"/>
    <property type="evidence" value="ECO:0007669"/>
    <property type="project" value="TreeGrafter"/>
</dbReference>
<accession>A0A0F9L1I6</accession>
<gene>
    <name evidence="3" type="ORF">LCGC14_1335060</name>
</gene>
<feature type="non-terminal residue" evidence="3">
    <location>
        <position position="1"/>
    </location>
</feature>
<dbReference type="Pfam" id="PF03466">
    <property type="entry name" value="LysR_substrate"/>
    <property type="match status" value="1"/>
</dbReference>
<dbReference type="SUPFAM" id="SSF53850">
    <property type="entry name" value="Periplasmic binding protein-like II"/>
    <property type="match status" value="1"/>
</dbReference>
<comment type="caution">
    <text evidence="3">The sequence shown here is derived from an EMBL/GenBank/DDBJ whole genome shotgun (WGS) entry which is preliminary data.</text>
</comment>
<protein>
    <recommendedName>
        <fullName evidence="2">LysR substrate-binding domain-containing protein</fullName>
    </recommendedName>
</protein>
<dbReference type="GO" id="GO:0006351">
    <property type="term" value="P:DNA-templated transcription"/>
    <property type="evidence" value="ECO:0007669"/>
    <property type="project" value="TreeGrafter"/>
</dbReference>
<evidence type="ECO:0000313" key="3">
    <source>
        <dbReference type="EMBL" id="KKM80921.1"/>
    </source>
</evidence>
<dbReference type="AlphaFoldDB" id="A0A0F9L1I6"/>
<feature type="domain" description="LysR substrate-binding" evidence="2">
    <location>
        <begin position="19"/>
        <end position="220"/>
    </location>
</feature>
<dbReference type="PANTHER" id="PTHR30537">
    <property type="entry name" value="HTH-TYPE TRANSCRIPTIONAL REGULATOR"/>
    <property type="match status" value="1"/>
</dbReference>
<dbReference type="Gene3D" id="3.40.190.290">
    <property type="match status" value="1"/>
</dbReference>
<sequence>LRGLLDAFDELDRSVREAQQPTGQVRLSAPISFGTARLVPVLTRFARAYPRIRLDVQFTDRMVRLVDEGFDAAVRVGHVEDGTLIARRLCSAELVVVAAPDYLSRHGTPHRPEDLGDHACILDSNFADPGHWQFSQGRSVPVYGRLTFSTADACLRAAEEGLGLAYMPDFVADESLAAGRVVRVLQGAAAEPFGIHALYPPGRHLAAKVRVLVDFLADKLTPKAPD</sequence>
<dbReference type="GO" id="GO:0003700">
    <property type="term" value="F:DNA-binding transcription factor activity"/>
    <property type="evidence" value="ECO:0007669"/>
    <property type="project" value="TreeGrafter"/>
</dbReference>
<dbReference type="CDD" id="cd08422">
    <property type="entry name" value="PBP2_CrgA_like"/>
    <property type="match status" value="1"/>
</dbReference>
<dbReference type="InterPro" id="IPR058163">
    <property type="entry name" value="LysR-type_TF_proteobact-type"/>
</dbReference>